<comment type="caution">
    <text evidence="2">The sequence shown here is derived from an EMBL/GenBank/DDBJ whole genome shotgun (WGS) entry which is preliminary data.</text>
</comment>
<dbReference type="SUPFAM" id="SSF48317">
    <property type="entry name" value="Acid phosphatase/Vanadium-dependent haloperoxidase"/>
    <property type="match status" value="1"/>
</dbReference>
<dbReference type="Gene3D" id="1.20.144.10">
    <property type="entry name" value="Phosphatidic acid phosphatase type 2/haloperoxidase"/>
    <property type="match status" value="1"/>
</dbReference>
<sequence length="430" mass="45278">MTVLKGLAPVSALSGSYPGNAALAANYVVTGGIQTGTIRLPTLLPFTEQQQQALRDVFITDGNLAELADGLGTTLGAAYLARAHYLDRTHYTMISPAVHALIAYADATTGSDSQAGKYFFANGTTNGTDKVSSKVAAIYSDINGEANPFGRAYTHLGGHPDADKYGDSRPFQTETEQVTITGLDYFGAPATNVTYNRGPYMDLTNSPSYPSGHTTYGYMGGILLGILVPQRYPQMLARAAEYGTDRIIVGAHYAMDVIGGRTVAMYDMAHLLANDPAYMNRDLKRAEGPIADFQAAVKVARDEIGSVLSAACGKPVAACAREDIGRFRDDGADAAFFSSTLTYSIPGTHPETALAPEDVGKVAPEAGYLLTAAYPSLTLEEADRILTATEGPGGGFLDDGSAFGLYSRLNLYAAARAAANLVATRPAPAH</sequence>
<dbReference type="PRINTS" id="PR00483">
    <property type="entry name" value="BACPHPHTASE"/>
</dbReference>
<dbReference type="InterPro" id="IPR000326">
    <property type="entry name" value="PAP2/HPO"/>
</dbReference>
<protein>
    <submittedName>
        <fullName evidence="2">Phosphatase PAP2 family protein</fullName>
    </submittedName>
</protein>
<dbReference type="Proteomes" id="UP000565205">
    <property type="component" value="Unassembled WGS sequence"/>
</dbReference>
<feature type="domain" description="Phosphatidic acid phosphatase type 2/haloperoxidase" evidence="1">
    <location>
        <begin position="189"/>
        <end position="265"/>
    </location>
</feature>
<dbReference type="Pfam" id="PF01569">
    <property type="entry name" value="PAP2"/>
    <property type="match status" value="1"/>
</dbReference>
<organism evidence="2 3">
    <name type="scientific">Endobacter medicaginis</name>
    <dbReference type="NCBI Taxonomy" id="1181271"/>
    <lineage>
        <taxon>Bacteria</taxon>
        <taxon>Pseudomonadati</taxon>
        <taxon>Pseudomonadota</taxon>
        <taxon>Alphaproteobacteria</taxon>
        <taxon>Acetobacterales</taxon>
        <taxon>Acetobacteraceae</taxon>
        <taxon>Endobacter</taxon>
    </lineage>
</organism>
<evidence type="ECO:0000313" key="3">
    <source>
        <dbReference type="Proteomes" id="UP000565205"/>
    </source>
</evidence>
<name>A0A850NTZ0_9PROT</name>
<gene>
    <name evidence="2" type="ORF">HUK83_15535</name>
</gene>
<dbReference type="InterPro" id="IPR036938">
    <property type="entry name" value="PAP2/HPO_sf"/>
</dbReference>
<evidence type="ECO:0000313" key="2">
    <source>
        <dbReference type="EMBL" id="NVN31740.1"/>
    </source>
</evidence>
<dbReference type="GO" id="GO:0030288">
    <property type="term" value="C:outer membrane-bounded periplasmic space"/>
    <property type="evidence" value="ECO:0007669"/>
    <property type="project" value="InterPro"/>
</dbReference>
<evidence type="ECO:0000259" key="1">
    <source>
        <dbReference type="Pfam" id="PF01569"/>
    </source>
</evidence>
<accession>A0A850NTZ0</accession>
<proteinExistence type="predicted"/>
<reference evidence="2 3" key="1">
    <citation type="submission" date="2020-06" db="EMBL/GenBank/DDBJ databases">
        <title>Description of novel acetic acid bacteria.</title>
        <authorList>
            <person name="Sombolestani A."/>
        </authorList>
    </citation>
    <scope>NUCLEOTIDE SEQUENCE [LARGE SCALE GENOMIC DNA]</scope>
    <source>
        <strain evidence="2 3">LMG 26838</strain>
    </source>
</reference>
<dbReference type="GO" id="GO:0003993">
    <property type="term" value="F:acid phosphatase activity"/>
    <property type="evidence" value="ECO:0007669"/>
    <property type="project" value="InterPro"/>
</dbReference>
<dbReference type="AlphaFoldDB" id="A0A850NTZ0"/>
<dbReference type="InterPro" id="IPR001011">
    <property type="entry name" value="Acid_Pase_classA_bac"/>
</dbReference>
<dbReference type="EMBL" id="JABXXQ010000479">
    <property type="protein sequence ID" value="NVN31740.1"/>
    <property type="molecule type" value="Genomic_DNA"/>
</dbReference>